<dbReference type="GO" id="GO:0009425">
    <property type="term" value="C:bacterial-type flagellum basal body"/>
    <property type="evidence" value="ECO:0007669"/>
    <property type="project" value="UniProtKB-SubCell"/>
</dbReference>
<dbReference type="Pfam" id="PF01313">
    <property type="entry name" value="Bac_export_3"/>
    <property type="match status" value="1"/>
</dbReference>
<keyword evidence="5 9" id="KW-0812">Transmembrane</keyword>
<dbReference type="GO" id="GO:0044780">
    <property type="term" value="P:bacterial-type flagellum assembly"/>
    <property type="evidence" value="ECO:0007669"/>
    <property type="project" value="InterPro"/>
</dbReference>
<dbReference type="PANTHER" id="PTHR34040:SF2">
    <property type="entry name" value="FLAGELLAR BIOSYNTHETIC PROTEIN FLIQ"/>
    <property type="match status" value="1"/>
</dbReference>
<proteinExistence type="inferred from homology"/>
<keyword evidence="10" id="KW-0282">Flagellum</keyword>
<evidence type="ECO:0000313" key="10">
    <source>
        <dbReference type="EMBL" id="SHL00932.1"/>
    </source>
</evidence>
<comment type="similarity">
    <text evidence="2 9">Belongs to the FliQ/MopD/SpaQ family.</text>
</comment>
<keyword evidence="11" id="KW-1185">Reference proteome</keyword>
<evidence type="ECO:0000256" key="7">
    <source>
        <dbReference type="ARBA" id="ARBA00023136"/>
    </source>
</evidence>
<comment type="function">
    <text evidence="9">Role in flagellar biosynthesis.</text>
</comment>
<keyword evidence="7 9" id="KW-0472">Membrane</keyword>
<dbReference type="InterPro" id="IPR006305">
    <property type="entry name" value="FliQ"/>
</dbReference>
<dbReference type="GO" id="GO:0009306">
    <property type="term" value="P:protein secretion"/>
    <property type="evidence" value="ECO:0007669"/>
    <property type="project" value="InterPro"/>
</dbReference>
<keyword evidence="4 9" id="KW-1003">Cell membrane</keyword>
<accession>A0A1M6X4F9</accession>
<dbReference type="RefSeq" id="WP_072716306.1">
    <property type="nucleotide sequence ID" value="NZ_FRAU01000010.1"/>
</dbReference>
<protein>
    <recommendedName>
        <fullName evidence="3 9">Flagellar biosynthetic protein FliQ</fullName>
    </recommendedName>
</protein>
<keyword evidence="6 9" id="KW-1133">Transmembrane helix</keyword>
<organism evidence="10 11">
    <name type="scientific">Rhodothermus profundi</name>
    <dbReference type="NCBI Taxonomy" id="633813"/>
    <lineage>
        <taxon>Bacteria</taxon>
        <taxon>Pseudomonadati</taxon>
        <taxon>Rhodothermota</taxon>
        <taxon>Rhodothermia</taxon>
        <taxon>Rhodothermales</taxon>
        <taxon>Rhodothermaceae</taxon>
        <taxon>Rhodothermus</taxon>
    </lineage>
</organism>
<evidence type="ECO:0000256" key="8">
    <source>
        <dbReference type="ARBA" id="ARBA00023143"/>
    </source>
</evidence>
<dbReference type="Proteomes" id="UP000185812">
    <property type="component" value="Unassembled WGS sequence"/>
</dbReference>
<feature type="transmembrane region" description="Helical" evidence="9">
    <location>
        <begin position="17"/>
        <end position="39"/>
    </location>
</feature>
<keyword evidence="10" id="KW-0966">Cell projection</keyword>
<keyword evidence="8 9" id="KW-0975">Bacterial flagellum</keyword>
<dbReference type="STRING" id="633813.SAMN04488087_2501"/>
<evidence type="ECO:0000256" key="4">
    <source>
        <dbReference type="ARBA" id="ARBA00022475"/>
    </source>
</evidence>
<dbReference type="PRINTS" id="PR00952">
    <property type="entry name" value="TYPE3IMQPROT"/>
</dbReference>
<dbReference type="PIRSF" id="PIRSF004669">
    <property type="entry name" value="FliQ"/>
    <property type="match status" value="1"/>
</dbReference>
<dbReference type="GO" id="GO:0005886">
    <property type="term" value="C:plasma membrane"/>
    <property type="evidence" value="ECO:0007669"/>
    <property type="project" value="UniProtKB-SubCell"/>
</dbReference>
<dbReference type="EMBL" id="FRAU01000010">
    <property type="protein sequence ID" value="SHL00932.1"/>
    <property type="molecule type" value="Genomic_DNA"/>
</dbReference>
<evidence type="ECO:0000256" key="3">
    <source>
        <dbReference type="ARBA" id="ARBA00021718"/>
    </source>
</evidence>
<evidence type="ECO:0000256" key="2">
    <source>
        <dbReference type="ARBA" id="ARBA00006156"/>
    </source>
</evidence>
<name>A0A1M6X4F9_9BACT</name>
<feature type="transmembrane region" description="Helical" evidence="9">
    <location>
        <begin position="51"/>
        <end position="70"/>
    </location>
</feature>
<evidence type="ECO:0000256" key="1">
    <source>
        <dbReference type="ARBA" id="ARBA00004651"/>
    </source>
</evidence>
<gene>
    <name evidence="9" type="primary">fliQ</name>
    <name evidence="10" type="ORF">SAMN04488087_2501</name>
</gene>
<comment type="subcellular location">
    <subcellularLocation>
        <location evidence="1 9">Cell membrane</location>
        <topology evidence="1">Multi-pass membrane protein</topology>
    </subcellularLocation>
    <subcellularLocation>
        <location evidence="9">Bacterial flagellum basal body</location>
    </subcellularLocation>
</comment>
<dbReference type="AlphaFoldDB" id="A0A1M6X4F9"/>
<reference evidence="11" key="1">
    <citation type="submission" date="2016-11" db="EMBL/GenBank/DDBJ databases">
        <authorList>
            <person name="Varghese N."/>
            <person name="Submissions S."/>
        </authorList>
    </citation>
    <scope>NUCLEOTIDE SEQUENCE [LARGE SCALE GENOMIC DNA]</scope>
    <source>
        <strain evidence="11">DSM 22212</strain>
    </source>
</reference>
<evidence type="ECO:0000256" key="5">
    <source>
        <dbReference type="ARBA" id="ARBA00022692"/>
    </source>
</evidence>
<evidence type="ECO:0000313" key="11">
    <source>
        <dbReference type="Proteomes" id="UP000185812"/>
    </source>
</evidence>
<dbReference type="InterPro" id="IPR002191">
    <property type="entry name" value="Bac_export_3"/>
</dbReference>
<dbReference type="PANTHER" id="PTHR34040">
    <property type="entry name" value="FLAGELLAR BIOSYNTHETIC PROTEIN FLIQ"/>
    <property type="match status" value="1"/>
</dbReference>
<evidence type="ECO:0000256" key="6">
    <source>
        <dbReference type="ARBA" id="ARBA00022989"/>
    </source>
</evidence>
<dbReference type="NCBIfam" id="TIGR01402">
    <property type="entry name" value="fliQ"/>
    <property type="match status" value="1"/>
</dbReference>
<evidence type="ECO:0000256" key="9">
    <source>
        <dbReference type="RuleBase" id="RU364090"/>
    </source>
</evidence>
<sequence>MTSEVALYWIQEALKTALLLVGPLLGIALIVGLIVSLLQAITSVQEMTLSYIPKILAVGLVLLLLAPWMLQMLTDFAVQVLQFIPNVSH</sequence>
<keyword evidence="10" id="KW-0969">Cilium</keyword>